<dbReference type="Pfam" id="PF00480">
    <property type="entry name" value="ROK"/>
    <property type="match status" value="1"/>
</dbReference>
<feature type="compositionally biased region" description="Polar residues" evidence="2">
    <location>
        <begin position="1"/>
        <end position="17"/>
    </location>
</feature>
<dbReference type="PANTHER" id="PTHR18964:SF149">
    <property type="entry name" value="BIFUNCTIONAL UDP-N-ACETYLGLUCOSAMINE 2-EPIMERASE_N-ACETYLMANNOSAMINE KINASE"/>
    <property type="match status" value="1"/>
</dbReference>
<dbReference type="GO" id="GO:0003700">
    <property type="term" value="F:DNA-binding transcription factor activity"/>
    <property type="evidence" value="ECO:0007669"/>
    <property type="project" value="InterPro"/>
</dbReference>
<evidence type="ECO:0000313" key="5">
    <source>
        <dbReference type="Proteomes" id="UP000199103"/>
    </source>
</evidence>
<dbReference type="SUPFAM" id="SSF53067">
    <property type="entry name" value="Actin-like ATPase domain"/>
    <property type="match status" value="1"/>
</dbReference>
<sequence length="417" mass="43803">MTQADTPESAAGDTSDQLPDPSVRAGWNQYDLGSFNESTIVEAIRQAGVISRTEIARQTGLTQQSVSRILRLLIQRGLVTEQGTERSNRLGKPRTPVRLRSTAAHAAGVLVDPELVTVVLADLEGDVTRHASRELPSDCGPDDLVGAIADLVTEIRRASTLENFLGVGLAVPGPITQDGGFGNLPLQPRWRNLPLRAQLAAELGCPVVVEKDGTAAAIGERWIGRSSLHDNMAYLYIGTGVGSGLIIQGEAHRGVSANAGEFGQLCAVAIGELDENGRPRLVRECNPALALPAIAAEHGYRGPDNYHDLCAAVGSGDTAAVEAAQQIAGVIARGATALVDLLDLPLVVIGGPLYEPELRPTIRGAVEHAVNSWPTAHDARQVRVTDSRLGSNAAAIGAASTIFHLAFTARPAGRGRS</sequence>
<dbReference type="Proteomes" id="UP000199103">
    <property type="component" value="Chromosome I"/>
</dbReference>
<dbReference type="Gene3D" id="3.30.420.40">
    <property type="match status" value="2"/>
</dbReference>
<keyword evidence="4" id="KW-0418">Kinase</keyword>
<dbReference type="EMBL" id="LT629772">
    <property type="protein sequence ID" value="SDT27160.1"/>
    <property type="molecule type" value="Genomic_DNA"/>
</dbReference>
<dbReference type="CDD" id="cd00090">
    <property type="entry name" value="HTH_ARSR"/>
    <property type="match status" value="1"/>
</dbReference>
<keyword evidence="5" id="KW-1185">Reference proteome</keyword>
<dbReference type="AlphaFoldDB" id="A0A1H1Z0E7"/>
<accession>A0A1H1Z0E7</accession>
<dbReference type="InterPro" id="IPR011991">
    <property type="entry name" value="ArsR-like_HTH"/>
</dbReference>
<dbReference type="Pfam" id="PF12802">
    <property type="entry name" value="MarR_2"/>
    <property type="match status" value="1"/>
</dbReference>
<proteinExistence type="inferred from homology"/>
<evidence type="ECO:0000313" key="4">
    <source>
        <dbReference type="EMBL" id="SDT27160.1"/>
    </source>
</evidence>
<comment type="similarity">
    <text evidence="1">Belongs to the ROK (NagC/XylR) family.</text>
</comment>
<dbReference type="InterPro" id="IPR043129">
    <property type="entry name" value="ATPase_NBD"/>
</dbReference>
<protein>
    <submittedName>
        <fullName evidence="4">Sugar kinase of the NBD/HSP70 family, may contain an N-terminal HTH domain</fullName>
    </submittedName>
</protein>
<reference evidence="4 5" key="1">
    <citation type="submission" date="2016-10" db="EMBL/GenBank/DDBJ databases">
        <authorList>
            <person name="de Groot N.N."/>
        </authorList>
    </citation>
    <scope>NUCLEOTIDE SEQUENCE [LARGE SCALE GENOMIC DNA]</scope>
    <source>
        <strain evidence="4 5">DSM 21800</strain>
    </source>
</reference>
<dbReference type="SUPFAM" id="SSF46785">
    <property type="entry name" value="Winged helix' DNA-binding domain"/>
    <property type="match status" value="1"/>
</dbReference>
<evidence type="ECO:0000256" key="1">
    <source>
        <dbReference type="ARBA" id="ARBA00006479"/>
    </source>
</evidence>
<feature type="domain" description="HTH marR-type" evidence="3">
    <location>
        <begin position="40"/>
        <end position="85"/>
    </location>
</feature>
<dbReference type="STRING" id="630515.SAMN04489812_4900"/>
<dbReference type="OrthoDB" id="3225083at2"/>
<dbReference type="InterPro" id="IPR036390">
    <property type="entry name" value="WH_DNA-bd_sf"/>
</dbReference>
<dbReference type="InterPro" id="IPR036388">
    <property type="entry name" value="WH-like_DNA-bd_sf"/>
</dbReference>
<dbReference type="InterPro" id="IPR000835">
    <property type="entry name" value="HTH_MarR-typ"/>
</dbReference>
<dbReference type="Gene3D" id="1.10.10.10">
    <property type="entry name" value="Winged helix-like DNA-binding domain superfamily/Winged helix DNA-binding domain"/>
    <property type="match status" value="1"/>
</dbReference>
<keyword evidence="4" id="KW-0808">Transferase</keyword>
<dbReference type="InterPro" id="IPR000600">
    <property type="entry name" value="ROK"/>
</dbReference>
<dbReference type="PANTHER" id="PTHR18964">
    <property type="entry name" value="ROK (REPRESSOR, ORF, KINASE) FAMILY"/>
    <property type="match status" value="1"/>
</dbReference>
<dbReference type="RefSeq" id="WP_091528378.1">
    <property type="nucleotide sequence ID" value="NZ_LT629772.1"/>
</dbReference>
<organism evidence="4 5">
    <name type="scientific">Microlunatus soli</name>
    <dbReference type="NCBI Taxonomy" id="630515"/>
    <lineage>
        <taxon>Bacteria</taxon>
        <taxon>Bacillati</taxon>
        <taxon>Actinomycetota</taxon>
        <taxon>Actinomycetes</taxon>
        <taxon>Propionibacteriales</taxon>
        <taxon>Propionibacteriaceae</taxon>
        <taxon>Microlunatus</taxon>
    </lineage>
</organism>
<evidence type="ECO:0000256" key="2">
    <source>
        <dbReference type="SAM" id="MobiDB-lite"/>
    </source>
</evidence>
<gene>
    <name evidence="4" type="ORF">SAMN04489812_4900</name>
</gene>
<evidence type="ECO:0000259" key="3">
    <source>
        <dbReference type="Pfam" id="PF12802"/>
    </source>
</evidence>
<name>A0A1H1Z0E7_9ACTN</name>
<dbReference type="GO" id="GO:0016301">
    <property type="term" value="F:kinase activity"/>
    <property type="evidence" value="ECO:0007669"/>
    <property type="project" value="UniProtKB-KW"/>
</dbReference>
<feature type="region of interest" description="Disordered" evidence="2">
    <location>
        <begin position="1"/>
        <end position="23"/>
    </location>
</feature>